<dbReference type="RefSeq" id="WP_099324643.1">
    <property type="nucleotide sequence ID" value="NZ_CP049055.1"/>
</dbReference>
<dbReference type="KEGG" id="kst:KSMBR1_1386"/>
<sequence length="66" mass="7177">MGENKVITKDMIINDVIQKYSKTIGIFKDFGVDSCCGGGFSIEKTAAMSGGDMEKLLEKLNKAIDE</sequence>
<proteinExistence type="predicted"/>
<evidence type="ECO:0000313" key="3">
    <source>
        <dbReference type="EMBL" id="SOH03886.1"/>
    </source>
</evidence>
<evidence type="ECO:0000313" key="4">
    <source>
        <dbReference type="Proteomes" id="UP000221734"/>
    </source>
</evidence>
<dbReference type="Gene3D" id="1.10.3910.10">
    <property type="entry name" value="SP0561-like"/>
    <property type="match status" value="1"/>
</dbReference>
<protein>
    <recommendedName>
        <fullName evidence="6">DUF1858 domain-containing protein</fullName>
    </recommendedName>
</protein>
<keyword evidence="4" id="KW-1185">Reference proteome</keyword>
<gene>
    <name evidence="2" type="ORF">KsCSTR_08870</name>
    <name evidence="3" type="ORF">KSMBR1_1386</name>
    <name evidence="1" type="ORF">kustd1621</name>
</gene>
<dbReference type="Proteomes" id="UP000501926">
    <property type="component" value="Chromosome"/>
</dbReference>
<dbReference type="InterPro" id="IPR038062">
    <property type="entry name" value="ScdA-like_N_sf"/>
</dbReference>
<dbReference type="Pfam" id="PF04405">
    <property type="entry name" value="ScdA_N"/>
    <property type="match status" value="1"/>
</dbReference>
<dbReference type="SUPFAM" id="SSF140683">
    <property type="entry name" value="SP0561-like"/>
    <property type="match status" value="1"/>
</dbReference>
<evidence type="ECO:0000313" key="5">
    <source>
        <dbReference type="Proteomes" id="UP000501926"/>
    </source>
</evidence>
<evidence type="ECO:0000313" key="2">
    <source>
        <dbReference type="EMBL" id="QII10266.1"/>
    </source>
</evidence>
<reference evidence="2 5" key="5">
    <citation type="submission" date="2020-02" db="EMBL/GenBank/DDBJ databases">
        <title>Newly sequenced genome of strain CSTR1 showed variability in Candidatus Kuenenia stuttgartiensis genomes.</title>
        <authorList>
            <person name="Ding C."/>
            <person name="Adrian L."/>
        </authorList>
    </citation>
    <scope>NUCLEOTIDE SEQUENCE [LARGE SCALE GENOMIC DNA]</scope>
    <source>
        <strain evidence="2 5">CSTR1</strain>
    </source>
</reference>
<reference evidence="1" key="2">
    <citation type="submission" date="2006-01" db="EMBL/GenBank/DDBJ databases">
        <authorList>
            <person name="Genoscope"/>
        </authorList>
    </citation>
    <scope>NUCLEOTIDE SEQUENCE</scope>
</reference>
<reference evidence="1" key="1">
    <citation type="journal article" date="2006" name="Nature">
        <title>Deciphering the evolution and metabolism of an anammox bacterium from a community genome.</title>
        <authorList>
            <person name="Strous M."/>
            <person name="Pelletier E."/>
            <person name="Mangenot S."/>
            <person name="Rattei T."/>
            <person name="Lehner A."/>
            <person name="Taylor M.W."/>
            <person name="Horn M."/>
            <person name="Daims H."/>
            <person name="Bartol-Mavel D."/>
            <person name="Wincker P."/>
            <person name="Barbe V."/>
            <person name="Fonknechten N."/>
            <person name="Vallenet D."/>
            <person name="Segurens B."/>
            <person name="Schenowitz-Truong C."/>
            <person name="Medigue C."/>
            <person name="Collingro A."/>
            <person name="Snel B."/>
            <person name="Dutilh B.E."/>
            <person name="OpDenCamp H.J.M."/>
            <person name="vanDerDrift C."/>
            <person name="Cirpus I."/>
            <person name="vanDePas-Schoonen K.T."/>
            <person name="Harhangi H.R."/>
            <person name="vanNiftrik L."/>
            <person name="Schmid M."/>
            <person name="Keltjens J."/>
            <person name="vanDeVossenberg J."/>
            <person name="Kartal B."/>
            <person name="Meier H."/>
            <person name="Frishman D."/>
            <person name="Huynen M.A."/>
            <person name="Mewes H."/>
            <person name="Weissenbach J."/>
            <person name="Jetten M.S.M."/>
            <person name="Wagner M."/>
            <person name="LePaslier D."/>
        </authorList>
    </citation>
    <scope>NUCLEOTIDE SEQUENCE</scope>
</reference>
<reference evidence="3" key="3">
    <citation type="submission" date="2017-10" db="EMBL/GenBank/DDBJ databases">
        <authorList>
            <person name="Banno H."/>
            <person name="Chua N.-H."/>
        </authorList>
    </citation>
    <scope>NUCLEOTIDE SEQUENCE [LARGE SCALE GENOMIC DNA]</scope>
    <source>
        <strain evidence="3">Kuenenia_mbr1_ru-nijmegen</strain>
    </source>
</reference>
<dbReference type="OrthoDB" id="15017at2"/>
<dbReference type="EMBL" id="LT934425">
    <property type="protein sequence ID" value="SOH03886.1"/>
    <property type="molecule type" value="Genomic_DNA"/>
</dbReference>
<reference evidence="4" key="4">
    <citation type="submission" date="2017-10" db="EMBL/GenBank/DDBJ databases">
        <authorList>
            <person name="Frank J."/>
        </authorList>
    </citation>
    <scope>NUCLEOTIDE SEQUENCE [LARGE SCALE GENOMIC DNA]</scope>
</reference>
<dbReference type="EMBL" id="CP049055">
    <property type="protein sequence ID" value="QII10266.1"/>
    <property type="molecule type" value="Genomic_DNA"/>
</dbReference>
<evidence type="ECO:0000313" key="1">
    <source>
        <dbReference type="EMBL" id="CAJ72366.1"/>
    </source>
</evidence>
<organism evidence="1">
    <name type="scientific">Kuenenia stuttgartiensis</name>
    <dbReference type="NCBI Taxonomy" id="174633"/>
    <lineage>
        <taxon>Bacteria</taxon>
        <taxon>Pseudomonadati</taxon>
        <taxon>Planctomycetota</taxon>
        <taxon>Candidatus Brocadiia</taxon>
        <taxon>Candidatus Brocadiales</taxon>
        <taxon>Candidatus Brocadiaceae</taxon>
        <taxon>Candidatus Kuenenia</taxon>
    </lineage>
</organism>
<dbReference type="InterPro" id="IPR019903">
    <property type="entry name" value="RIC_family"/>
</dbReference>
<dbReference type="EMBL" id="CT573072">
    <property type="protein sequence ID" value="CAJ72366.1"/>
    <property type="molecule type" value="Genomic_DNA"/>
</dbReference>
<dbReference type="AlphaFoldDB" id="Q1PZ66"/>
<evidence type="ECO:0008006" key="6">
    <source>
        <dbReference type="Google" id="ProtNLM"/>
    </source>
</evidence>
<dbReference type="Proteomes" id="UP000221734">
    <property type="component" value="Chromosome Kuenenia_stuttgartiensis_MBR1"/>
</dbReference>
<accession>Q1PZ66</accession>
<name>Q1PZ66_KUEST</name>